<gene>
    <name evidence="1" type="ORF">DEO72_LG7g1547</name>
</gene>
<dbReference type="Proteomes" id="UP000501690">
    <property type="component" value="Linkage Group LG7"/>
</dbReference>
<dbReference type="AlphaFoldDB" id="A0A4D6MJ90"/>
<evidence type="ECO:0000313" key="1">
    <source>
        <dbReference type="EMBL" id="QCE00259.1"/>
    </source>
</evidence>
<name>A0A4D6MJ90_VIGUN</name>
<protein>
    <submittedName>
        <fullName evidence="1">Uncharacterized protein</fullName>
    </submittedName>
</protein>
<sequence length="82" mass="9233">MLSWEVEVRLRLEGNQVNCRVAATQGVQNLKERSEESVQNLKERSEESVRGLGERLKVGGSKKGRFGAKRKFINTFGARNQG</sequence>
<accession>A0A4D6MJ90</accession>
<proteinExistence type="predicted"/>
<organism evidence="1 2">
    <name type="scientific">Vigna unguiculata</name>
    <name type="common">Cowpea</name>
    <dbReference type="NCBI Taxonomy" id="3917"/>
    <lineage>
        <taxon>Eukaryota</taxon>
        <taxon>Viridiplantae</taxon>
        <taxon>Streptophyta</taxon>
        <taxon>Embryophyta</taxon>
        <taxon>Tracheophyta</taxon>
        <taxon>Spermatophyta</taxon>
        <taxon>Magnoliopsida</taxon>
        <taxon>eudicotyledons</taxon>
        <taxon>Gunneridae</taxon>
        <taxon>Pentapetalae</taxon>
        <taxon>rosids</taxon>
        <taxon>fabids</taxon>
        <taxon>Fabales</taxon>
        <taxon>Fabaceae</taxon>
        <taxon>Papilionoideae</taxon>
        <taxon>50 kb inversion clade</taxon>
        <taxon>NPAAA clade</taxon>
        <taxon>indigoferoid/millettioid clade</taxon>
        <taxon>Phaseoleae</taxon>
        <taxon>Vigna</taxon>
    </lineage>
</organism>
<reference evidence="1 2" key="1">
    <citation type="submission" date="2019-04" db="EMBL/GenBank/DDBJ databases">
        <title>An improved genome assembly and genetic linkage map for asparagus bean, Vigna unguiculata ssp. sesquipedialis.</title>
        <authorList>
            <person name="Xia Q."/>
            <person name="Zhang R."/>
            <person name="Dong Y."/>
        </authorList>
    </citation>
    <scope>NUCLEOTIDE SEQUENCE [LARGE SCALE GENOMIC DNA]</scope>
    <source>
        <tissue evidence="1">Leaf</tissue>
    </source>
</reference>
<dbReference type="EMBL" id="CP039351">
    <property type="protein sequence ID" value="QCE00259.1"/>
    <property type="molecule type" value="Genomic_DNA"/>
</dbReference>
<evidence type="ECO:0000313" key="2">
    <source>
        <dbReference type="Proteomes" id="UP000501690"/>
    </source>
</evidence>
<keyword evidence="2" id="KW-1185">Reference proteome</keyword>